<comment type="cofactor">
    <cofactor evidence="1">
        <name>pyruvate</name>
        <dbReference type="ChEBI" id="CHEBI:15361"/>
    </cofactor>
</comment>
<sequence>MKNIAPQILRKRLLIEAKYNISVDENTVRNYLFRLAESLDLRTYGEPIIHSPSGQGKEANQGYDAFVSLIDSGISLYVWTNEKFLSCVLYTCKDFSTDKAIEFTRSFYQTTELEWQEF</sequence>
<protein>
    <submittedName>
        <fullName evidence="2">Uncharacterized protein</fullName>
    </submittedName>
</protein>
<evidence type="ECO:0000313" key="2">
    <source>
        <dbReference type="EMBL" id="OHA00434.1"/>
    </source>
</evidence>
<reference evidence="2 3" key="1">
    <citation type="journal article" date="2016" name="Nat. Commun.">
        <title>Thousands of microbial genomes shed light on interconnected biogeochemical processes in an aquifer system.</title>
        <authorList>
            <person name="Anantharaman K."/>
            <person name="Brown C.T."/>
            <person name="Hug L.A."/>
            <person name="Sharon I."/>
            <person name="Castelle C.J."/>
            <person name="Probst A.J."/>
            <person name="Thomas B.C."/>
            <person name="Singh A."/>
            <person name="Wilkins M.J."/>
            <person name="Karaoz U."/>
            <person name="Brodie E.L."/>
            <person name="Williams K.H."/>
            <person name="Hubbard S.S."/>
            <person name="Banfield J.F."/>
        </authorList>
    </citation>
    <scope>NUCLEOTIDE SEQUENCE [LARGE SCALE GENOMIC DNA]</scope>
</reference>
<evidence type="ECO:0000313" key="3">
    <source>
        <dbReference type="Proteomes" id="UP000179023"/>
    </source>
</evidence>
<proteinExistence type="predicted"/>
<evidence type="ECO:0000256" key="1">
    <source>
        <dbReference type="ARBA" id="ARBA00001928"/>
    </source>
</evidence>
<gene>
    <name evidence="2" type="ORF">A3C07_01105</name>
</gene>
<accession>A0A1G2KMC9</accession>
<dbReference type="GO" id="GO:0004014">
    <property type="term" value="F:adenosylmethionine decarboxylase activity"/>
    <property type="evidence" value="ECO:0007669"/>
    <property type="project" value="InterPro"/>
</dbReference>
<dbReference type="Proteomes" id="UP000179023">
    <property type="component" value="Unassembled WGS sequence"/>
</dbReference>
<dbReference type="Pfam" id="PF02675">
    <property type="entry name" value="AdoMet_dc"/>
    <property type="match status" value="1"/>
</dbReference>
<dbReference type="EMBL" id="MHQI01000015">
    <property type="protein sequence ID" value="OHA00434.1"/>
    <property type="molecule type" value="Genomic_DNA"/>
</dbReference>
<organism evidence="2 3">
    <name type="scientific">Candidatus Sungbacteria bacterium RIFCSPHIGHO2_02_FULL_47_11</name>
    <dbReference type="NCBI Taxonomy" id="1802270"/>
    <lineage>
        <taxon>Bacteria</taxon>
        <taxon>Candidatus Sungiibacteriota</taxon>
    </lineage>
</organism>
<dbReference type="STRING" id="1802270.A3C07_01105"/>
<comment type="caution">
    <text evidence="2">The sequence shown here is derived from an EMBL/GenBank/DDBJ whole genome shotgun (WGS) entry which is preliminary data.</text>
</comment>
<dbReference type="AlphaFoldDB" id="A0A1G2KMC9"/>
<name>A0A1G2KMC9_9BACT</name>
<dbReference type="Gene3D" id="3.60.90.10">
    <property type="entry name" value="S-adenosylmethionine decarboxylase"/>
    <property type="match status" value="1"/>
</dbReference>
<dbReference type="GO" id="GO:0008295">
    <property type="term" value="P:spermidine biosynthetic process"/>
    <property type="evidence" value="ECO:0007669"/>
    <property type="project" value="InterPro"/>
</dbReference>
<dbReference type="InterPro" id="IPR003826">
    <property type="entry name" value="AdoMetDC_fam_prok"/>
</dbReference>